<evidence type="ECO:0000313" key="2">
    <source>
        <dbReference type="EMBL" id="QJB38772.1"/>
    </source>
</evidence>
<reference evidence="3" key="1">
    <citation type="submission" date="2020-04" db="EMBL/GenBank/DDBJ databases">
        <authorList>
            <person name="Kittiwongwattana C."/>
        </authorList>
    </citation>
    <scope>NUCLEOTIDE SEQUENCE [LARGE SCALE GENOMIC DNA]</scope>
    <source>
        <strain evidence="3">1303</strain>
    </source>
</reference>
<evidence type="ECO:0000313" key="3">
    <source>
        <dbReference type="Proteomes" id="UP000503144"/>
    </source>
</evidence>
<protein>
    <submittedName>
        <fullName evidence="2">Thrombospondin type 3 repeat-containing protein</fullName>
    </submittedName>
</protein>
<dbReference type="SUPFAM" id="SSF103647">
    <property type="entry name" value="TSP type-3 repeat"/>
    <property type="match status" value="1"/>
</dbReference>
<dbReference type="Pfam" id="PF02412">
    <property type="entry name" value="TSP_3"/>
    <property type="match status" value="2"/>
</dbReference>
<dbReference type="Proteomes" id="UP000503144">
    <property type="component" value="Chromosome"/>
</dbReference>
<dbReference type="EMBL" id="CP051204">
    <property type="protein sequence ID" value="QJB38772.1"/>
    <property type="molecule type" value="Genomic_DNA"/>
</dbReference>
<reference evidence="2 3" key="2">
    <citation type="submission" date="2020-09" db="EMBL/GenBank/DDBJ databases">
        <authorList>
            <person name="Kittiwongwattana C."/>
        </authorList>
    </citation>
    <scope>NUCLEOTIDE SEQUENCE [LARGE SCALE GENOMIC DNA]</scope>
    <source>
        <strain evidence="2 3">1303</strain>
    </source>
</reference>
<keyword evidence="1" id="KW-0732">Signal</keyword>
<name>A0ABX6LFE6_9BACT</name>
<evidence type="ECO:0000256" key="1">
    <source>
        <dbReference type="ARBA" id="ARBA00022729"/>
    </source>
</evidence>
<gene>
    <name evidence="2" type="ORF">HF324_13215</name>
</gene>
<dbReference type="InterPro" id="IPR003367">
    <property type="entry name" value="Thrombospondin_3-like_rpt"/>
</dbReference>
<dbReference type="InterPro" id="IPR028974">
    <property type="entry name" value="TSP_type-3_rpt"/>
</dbReference>
<proteinExistence type="predicted"/>
<dbReference type="Gene3D" id="4.10.1080.10">
    <property type="entry name" value="TSP type-3 repeat"/>
    <property type="match status" value="1"/>
</dbReference>
<keyword evidence="3" id="KW-1185">Reference proteome</keyword>
<sequence length="130" mass="14649">MKTKFIIRLAVFFLLLIMAWFMNNFPEMLENTQKLTFADLALRHPMSLSNFEKSSIKRIGFDRDGDGVEDNVDKCPDTPANVIVDANGCPLDPEENGWVDSDHDGVPEWYDICPNTPLGTPVNTNGCPMR</sequence>
<organism evidence="2 3">
    <name type="scientific">Chitinophaga oryzae</name>
    <dbReference type="NCBI Taxonomy" id="2725414"/>
    <lineage>
        <taxon>Bacteria</taxon>
        <taxon>Pseudomonadati</taxon>
        <taxon>Bacteroidota</taxon>
        <taxon>Chitinophagia</taxon>
        <taxon>Chitinophagales</taxon>
        <taxon>Chitinophagaceae</taxon>
        <taxon>Chitinophaga</taxon>
    </lineage>
</organism>
<accession>A0ABX6LFE6</accession>